<feature type="binding site" evidence="14">
    <location>
        <position position="175"/>
    </location>
    <ligand>
        <name>NAD(+)</name>
        <dbReference type="ChEBI" id="CHEBI:57540"/>
    </ligand>
</feature>
<feature type="binding site" evidence="14">
    <location>
        <position position="316"/>
    </location>
    <ligand>
        <name>NAD(+)</name>
        <dbReference type="ChEBI" id="CHEBI:57540"/>
    </ligand>
</feature>
<evidence type="ECO:0000313" key="19">
    <source>
        <dbReference type="Proteomes" id="UP000294364"/>
    </source>
</evidence>
<dbReference type="NCBIfam" id="TIGR00575">
    <property type="entry name" value="dnlj"/>
    <property type="match status" value="1"/>
</dbReference>
<name>A0A451CZE4_9GAMM</name>
<dbReference type="Gene3D" id="1.10.150.20">
    <property type="entry name" value="5' to 3' exonuclease, C-terminal subdomain"/>
    <property type="match status" value="2"/>
</dbReference>
<dbReference type="CDD" id="cd00114">
    <property type="entry name" value="LIGANc"/>
    <property type="match status" value="1"/>
</dbReference>
<keyword evidence="4 14" id="KW-0436">Ligase</keyword>
<feature type="domain" description="Helix-hairpin-helix DNA-binding motif class 1" evidence="16">
    <location>
        <begin position="544"/>
        <end position="563"/>
    </location>
</feature>
<dbReference type="FunFam" id="1.10.150.20:FF:000007">
    <property type="entry name" value="DNA ligase"/>
    <property type="match status" value="1"/>
</dbReference>
<evidence type="ECO:0000256" key="13">
    <source>
        <dbReference type="ARBA" id="ARBA00060881"/>
    </source>
</evidence>
<comment type="catalytic activity">
    <reaction evidence="12 14 15">
        <text>NAD(+) + (deoxyribonucleotide)n-3'-hydroxyl + 5'-phospho-(deoxyribonucleotide)m = (deoxyribonucleotide)n+m + AMP + beta-nicotinamide D-nucleotide.</text>
        <dbReference type="EC" id="6.5.1.2"/>
    </reaction>
</comment>
<proteinExistence type="inferred from homology"/>
<feature type="domain" description="Helix-hairpin-helix DNA-binding motif class 1" evidence="16">
    <location>
        <begin position="512"/>
        <end position="531"/>
    </location>
</feature>
<accession>A0A451CZE4</accession>
<keyword evidence="8 14" id="KW-0862">Zinc</keyword>
<evidence type="ECO:0000256" key="9">
    <source>
        <dbReference type="ARBA" id="ARBA00022842"/>
    </source>
</evidence>
<reference evidence="18 19" key="1">
    <citation type="submission" date="2019-02" db="EMBL/GenBank/DDBJ databases">
        <authorList>
            <person name="Manzano-Marin A."/>
            <person name="Manzano-Marin A."/>
        </authorList>
    </citation>
    <scope>NUCLEOTIDE SEQUENCE [LARGE SCALE GENOMIC DNA]</scope>
    <source>
        <strain evidence="18 19">ErCicurtihirsuta</strain>
    </source>
</reference>
<keyword evidence="9 14" id="KW-0460">Magnesium</keyword>
<dbReference type="Pfam" id="PF12826">
    <property type="entry name" value="HHH_2"/>
    <property type="match status" value="1"/>
</dbReference>
<dbReference type="InterPro" id="IPR041663">
    <property type="entry name" value="DisA/LigA_HHH"/>
</dbReference>
<comment type="cofactor">
    <cofactor evidence="14">
        <name>Mg(2+)</name>
        <dbReference type="ChEBI" id="CHEBI:18420"/>
    </cofactor>
    <cofactor evidence="14">
        <name>Mn(2+)</name>
        <dbReference type="ChEBI" id="CHEBI:29035"/>
    </cofactor>
</comment>
<dbReference type="Gene3D" id="1.10.287.610">
    <property type="entry name" value="Helix hairpin bin"/>
    <property type="match status" value="1"/>
</dbReference>
<dbReference type="InterPro" id="IPR012340">
    <property type="entry name" value="NA-bd_OB-fold"/>
</dbReference>
<feature type="binding site" evidence="14">
    <location>
        <position position="432"/>
    </location>
    <ligand>
        <name>Zn(2+)</name>
        <dbReference type="ChEBI" id="CHEBI:29105"/>
    </ligand>
</feature>
<evidence type="ECO:0000256" key="3">
    <source>
        <dbReference type="ARBA" id="ARBA00013308"/>
    </source>
</evidence>
<dbReference type="GO" id="GO:0005829">
    <property type="term" value="C:cytosol"/>
    <property type="evidence" value="ECO:0007669"/>
    <property type="project" value="TreeGrafter"/>
</dbReference>
<keyword evidence="10 14" id="KW-0520">NAD</keyword>
<feature type="domain" description="Helix-hairpin-helix DNA-binding motif class 1" evidence="16">
    <location>
        <begin position="446"/>
        <end position="465"/>
    </location>
</feature>
<feature type="binding site" evidence="14">
    <location>
        <position position="115"/>
    </location>
    <ligand>
        <name>NAD(+)</name>
        <dbReference type="ChEBI" id="CHEBI:57540"/>
    </ligand>
</feature>
<dbReference type="SUPFAM" id="SSF50249">
    <property type="entry name" value="Nucleic acid-binding proteins"/>
    <property type="match status" value="1"/>
</dbReference>
<dbReference type="SUPFAM" id="SSF56091">
    <property type="entry name" value="DNA ligase/mRNA capping enzyme, catalytic domain"/>
    <property type="match status" value="1"/>
</dbReference>
<evidence type="ECO:0000256" key="1">
    <source>
        <dbReference type="ARBA" id="ARBA00004067"/>
    </source>
</evidence>
<dbReference type="Gene3D" id="3.30.470.30">
    <property type="entry name" value="DNA ligase/mRNA capping enzyme"/>
    <property type="match status" value="1"/>
</dbReference>
<evidence type="ECO:0000256" key="10">
    <source>
        <dbReference type="ARBA" id="ARBA00023027"/>
    </source>
</evidence>
<feature type="domain" description="Helix-hairpin-helix DNA-binding motif class 1" evidence="16">
    <location>
        <begin position="480"/>
        <end position="499"/>
    </location>
</feature>
<gene>
    <name evidence="14 18" type="primary">ligA</name>
    <name evidence="18" type="ORF">ERCICURT3053_295</name>
</gene>
<evidence type="ECO:0000256" key="15">
    <source>
        <dbReference type="RuleBase" id="RU000618"/>
    </source>
</evidence>
<evidence type="ECO:0000256" key="11">
    <source>
        <dbReference type="ARBA" id="ARBA00023204"/>
    </source>
</evidence>
<feature type="binding site" evidence="14">
    <location>
        <begin position="32"/>
        <end position="36"/>
    </location>
    <ligand>
        <name>NAD(+)</name>
        <dbReference type="ChEBI" id="CHEBI:57540"/>
    </ligand>
</feature>
<dbReference type="PROSITE" id="PS01055">
    <property type="entry name" value="DNA_LIGASE_N1"/>
    <property type="match status" value="1"/>
</dbReference>
<dbReference type="Pfam" id="PF03120">
    <property type="entry name" value="OB_DNA_ligase"/>
    <property type="match status" value="1"/>
</dbReference>
<evidence type="ECO:0000259" key="17">
    <source>
        <dbReference type="SMART" id="SM00532"/>
    </source>
</evidence>
<feature type="binding site" evidence="14">
    <location>
        <position position="408"/>
    </location>
    <ligand>
        <name>Zn(2+)</name>
        <dbReference type="ChEBI" id="CHEBI:29105"/>
    </ligand>
</feature>
<dbReference type="NCBIfam" id="NF005932">
    <property type="entry name" value="PRK07956.1"/>
    <property type="match status" value="1"/>
</dbReference>
<dbReference type="InterPro" id="IPR033136">
    <property type="entry name" value="DNA_ligase_CS"/>
</dbReference>
<evidence type="ECO:0000256" key="5">
    <source>
        <dbReference type="ARBA" id="ARBA00022705"/>
    </source>
</evidence>
<dbReference type="SMART" id="SM00278">
    <property type="entry name" value="HhH1"/>
    <property type="match status" value="4"/>
</dbReference>
<evidence type="ECO:0000256" key="4">
    <source>
        <dbReference type="ARBA" id="ARBA00022598"/>
    </source>
</evidence>
<feature type="active site" description="N6-AMP-lysine intermediate" evidence="14">
    <location>
        <position position="117"/>
    </location>
</feature>
<dbReference type="EC" id="6.5.1.2" evidence="2 14"/>
<dbReference type="GO" id="GO:0006281">
    <property type="term" value="P:DNA repair"/>
    <property type="evidence" value="ECO:0007669"/>
    <property type="project" value="UniProtKB-KW"/>
</dbReference>
<dbReference type="Pfam" id="PF03119">
    <property type="entry name" value="DNA_ligase_ZBD"/>
    <property type="match status" value="1"/>
</dbReference>
<keyword evidence="11 14" id="KW-0234">DNA repair</keyword>
<dbReference type="InterPro" id="IPR004149">
    <property type="entry name" value="Znf_DNAligase_C4"/>
</dbReference>
<sequence>MDSIKDKITNLQILLRHYQYQYHMLDQPEVSDSEYDLLINELRVLEKEYPKFLMTDSPTQCIGSSPMSRNTLKKVYHEVPMLSLDNVIDKNSYLAFHKRIEDELYDSDQIRFCCELKFDGLAVSLLYEDRRLVRASTRGDGNNGENITNNIRMIKSIPSYLNGHNIPKHLEVRGEAFMFLSHFKKINYEALSSGHKVFSNPRNAAAGSLRQIDPCITLKRQLSFICYGLGLVEGGTMPTSHIKCLKKFRDWGLPVSEHTRLCYTRDEVLEFYDQMKINRPFLDYDIDGVVIKVDDLLLQKKLGCITHAPRWAVAFKFPAQEKITTVRDIDFQVGRTGVLTPVAKLEPVSISGVIVSSATLYNTSSISRLGIRIGDRVTIRRAGDVIPQIVSIIGSNAQRYEVIIPIFCPACGSVLKREKGETGVRCTNGLTCSAQLKGALKHFVSRRALNIHGIGEKIITQLVEKKYVKNLADLFNLTITQLSEMEHMGPKAAQYLVDQLEKAKKTTFSRFLYALGISNIGQTTAVNLAAHFKTLDALMNANIDDLILVNGIGRVVAGRIRHFLDEENNRQVIRILIKDIGITWMPMVGLY</sequence>
<keyword evidence="6 14" id="KW-0479">Metal-binding</keyword>
<dbReference type="FunFam" id="2.40.50.140:FF:000012">
    <property type="entry name" value="DNA ligase"/>
    <property type="match status" value="1"/>
</dbReference>
<evidence type="ECO:0000256" key="14">
    <source>
        <dbReference type="HAMAP-Rule" id="MF_01588"/>
    </source>
</evidence>
<dbReference type="Pfam" id="PF01653">
    <property type="entry name" value="DNA_ligase_aden"/>
    <property type="match status" value="1"/>
</dbReference>
<dbReference type="SMART" id="SM00532">
    <property type="entry name" value="LIGANc"/>
    <property type="match status" value="1"/>
</dbReference>
<dbReference type="GO" id="GO:0046872">
    <property type="term" value="F:metal ion binding"/>
    <property type="evidence" value="ECO:0007669"/>
    <property type="project" value="UniProtKB-KW"/>
</dbReference>
<dbReference type="GO" id="GO:0003677">
    <property type="term" value="F:DNA binding"/>
    <property type="evidence" value="ECO:0007669"/>
    <property type="project" value="InterPro"/>
</dbReference>
<dbReference type="GO" id="GO:0006260">
    <property type="term" value="P:DNA replication"/>
    <property type="evidence" value="ECO:0007669"/>
    <property type="project" value="UniProtKB-KW"/>
</dbReference>
<feature type="domain" description="NAD-dependent DNA ligase N-terminal" evidence="17">
    <location>
        <begin position="3"/>
        <end position="448"/>
    </location>
</feature>
<comment type="function">
    <text evidence="1 14">DNA ligase that catalyzes the formation of phosphodiester linkages between 5'-phosphoryl and 3'-hydroxyl groups in double-stranded DNA using NAD as a coenzyme and as the energy source for the reaction. It is essential for DNA replication and repair of damaged DNA.</text>
</comment>
<dbReference type="AlphaFoldDB" id="A0A451CZE4"/>
<keyword evidence="5 14" id="KW-0235">DNA replication</keyword>
<dbReference type="Pfam" id="PF14520">
    <property type="entry name" value="HHH_5"/>
    <property type="match status" value="1"/>
</dbReference>
<dbReference type="PANTHER" id="PTHR23389:SF9">
    <property type="entry name" value="DNA LIGASE"/>
    <property type="match status" value="1"/>
</dbReference>
<dbReference type="FunFam" id="1.10.150.20:FF:000006">
    <property type="entry name" value="DNA ligase"/>
    <property type="match status" value="1"/>
</dbReference>
<dbReference type="HAMAP" id="MF_01588">
    <property type="entry name" value="DNA_ligase_A"/>
    <property type="match status" value="1"/>
</dbReference>
<dbReference type="Gene3D" id="2.40.50.140">
    <property type="entry name" value="Nucleic acid-binding proteins"/>
    <property type="match status" value="1"/>
</dbReference>
<dbReference type="EMBL" id="LR217698">
    <property type="protein sequence ID" value="VFP78668.1"/>
    <property type="molecule type" value="Genomic_DNA"/>
</dbReference>
<dbReference type="InterPro" id="IPR004150">
    <property type="entry name" value="NAD_DNA_ligase_OB"/>
</dbReference>
<feature type="binding site" evidence="14">
    <location>
        <position position="411"/>
    </location>
    <ligand>
        <name>Zn(2+)</name>
        <dbReference type="ChEBI" id="CHEBI:29105"/>
    </ligand>
</feature>
<dbReference type="InterPro" id="IPR013839">
    <property type="entry name" value="DNAligase_adenylation"/>
</dbReference>
<dbReference type="GO" id="GO:0003911">
    <property type="term" value="F:DNA ligase (NAD+) activity"/>
    <property type="evidence" value="ECO:0007669"/>
    <property type="project" value="UniProtKB-UniRule"/>
</dbReference>
<dbReference type="Gene3D" id="6.20.10.30">
    <property type="match status" value="1"/>
</dbReference>
<evidence type="ECO:0000256" key="6">
    <source>
        <dbReference type="ARBA" id="ARBA00022723"/>
    </source>
</evidence>
<organism evidence="18 19">
    <name type="scientific">Candidatus Erwinia haradaeae</name>
    <dbReference type="NCBI Taxonomy" id="1922217"/>
    <lineage>
        <taxon>Bacteria</taxon>
        <taxon>Pseudomonadati</taxon>
        <taxon>Pseudomonadota</taxon>
        <taxon>Gammaproteobacteria</taxon>
        <taxon>Enterobacterales</taxon>
        <taxon>Erwiniaceae</taxon>
        <taxon>Erwinia</taxon>
    </lineage>
</organism>
<protein>
    <recommendedName>
        <fullName evidence="3 14">DNA ligase</fullName>
        <ecNumber evidence="2 14">6.5.1.2</ecNumber>
    </recommendedName>
    <alternativeName>
        <fullName evidence="14">Polydeoxyribonucleotide synthase [NAD(+)]</fullName>
    </alternativeName>
</protein>
<feature type="binding site" evidence="14">
    <location>
        <position position="292"/>
    </location>
    <ligand>
        <name>NAD(+)</name>
        <dbReference type="ChEBI" id="CHEBI:57540"/>
    </ligand>
</feature>
<dbReference type="InterPro" id="IPR018239">
    <property type="entry name" value="DNA_ligase_AS"/>
</dbReference>
<dbReference type="PANTHER" id="PTHR23389">
    <property type="entry name" value="CHROMOSOME TRANSMISSION FIDELITY FACTOR 18"/>
    <property type="match status" value="1"/>
</dbReference>
<comment type="similarity">
    <text evidence="13 14">Belongs to the NAD-dependent DNA ligase family. LigA subfamily.</text>
</comment>
<evidence type="ECO:0000313" key="18">
    <source>
        <dbReference type="EMBL" id="VFP78668.1"/>
    </source>
</evidence>
<dbReference type="SUPFAM" id="SSF47781">
    <property type="entry name" value="RuvA domain 2-like"/>
    <property type="match status" value="1"/>
</dbReference>
<dbReference type="PROSITE" id="PS01056">
    <property type="entry name" value="DNA_LIGASE_N2"/>
    <property type="match status" value="1"/>
</dbReference>
<dbReference type="InterPro" id="IPR010994">
    <property type="entry name" value="RuvA_2-like"/>
</dbReference>
<comment type="caution">
    <text evidence="14">Lacks conserved residue(s) required for the propagation of feature annotation.</text>
</comment>
<evidence type="ECO:0000256" key="12">
    <source>
        <dbReference type="ARBA" id="ARBA00034005"/>
    </source>
</evidence>
<evidence type="ECO:0000256" key="8">
    <source>
        <dbReference type="ARBA" id="ARBA00022833"/>
    </source>
</evidence>
<dbReference type="PIRSF" id="PIRSF001604">
    <property type="entry name" value="LigA"/>
    <property type="match status" value="1"/>
</dbReference>
<dbReference type="FunFam" id="3.30.470.30:FF:000001">
    <property type="entry name" value="DNA ligase"/>
    <property type="match status" value="1"/>
</dbReference>
<keyword evidence="14" id="KW-0464">Manganese</keyword>
<dbReference type="Proteomes" id="UP000294364">
    <property type="component" value="Chromosome"/>
</dbReference>
<dbReference type="InterPro" id="IPR003583">
    <property type="entry name" value="Hlx-hairpin-Hlx_DNA-bd_motif"/>
</dbReference>
<evidence type="ECO:0000256" key="7">
    <source>
        <dbReference type="ARBA" id="ARBA00022763"/>
    </source>
</evidence>
<evidence type="ECO:0000256" key="2">
    <source>
        <dbReference type="ARBA" id="ARBA00012722"/>
    </source>
</evidence>
<feature type="binding site" evidence="14">
    <location>
        <begin position="83"/>
        <end position="84"/>
    </location>
    <ligand>
        <name>NAD(+)</name>
        <dbReference type="ChEBI" id="CHEBI:57540"/>
    </ligand>
</feature>
<evidence type="ECO:0000259" key="16">
    <source>
        <dbReference type="SMART" id="SM00278"/>
    </source>
</evidence>
<feature type="binding site" evidence="14">
    <location>
        <position position="138"/>
    </location>
    <ligand>
        <name>NAD(+)</name>
        <dbReference type="ChEBI" id="CHEBI:57540"/>
    </ligand>
</feature>
<dbReference type="InterPro" id="IPR001679">
    <property type="entry name" value="DNA_ligase"/>
</dbReference>
<dbReference type="OrthoDB" id="9759736at2"/>
<dbReference type="InterPro" id="IPR013840">
    <property type="entry name" value="DNAligase_N"/>
</dbReference>
<keyword evidence="7 14" id="KW-0227">DNA damage</keyword>